<dbReference type="InterPro" id="IPR001789">
    <property type="entry name" value="Sig_transdc_resp-reg_receiver"/>
</dbReference>
<dbReference type="Pfam" id="PF00512">
    <property type="entry name" value="HisKA"/>
    <property type="match status" value="1"/>
</dbReference>
<keyword evidence="16" id="KW-1185">Reference proteome</keyword>
<dbReference type="SUPFAM" id="SSF52172">
    <property type="entry name" value="CheY-like"/>
    <property type="match status" value="2"/>
</dbReference>
<dbReference type="EC" id="2.7.13.3" evidence="2"/>
<dbReference type="PANTHER" id="PTHR45339">
    <property type="entry name" value="HYBRID SIGNAL TRANSDUCTION HISTIDINE KINASE J"/>
    <property type="match status" value="1"/>
</dbReference>
<dbReference type="SMART" id="SM00448">
    <property type="entry name" value="REC"/>
    <property type="match status" value="2"/>
</dbReference>
<dbReference type="Gene3D" id="3.30.565.10">
    <property type="entry name" value="Histidine kinase-like ATPase, C-terminal domain"/>
    <property type="match status" value="1"/>
</dbReference>
<evidence type="ECO:0000256" key="3">
    <source>
        <dbReference type="ARBA" id="ARBA00022553"/>
    </source>
</evidence>
<dbReference type="PATRIC" id="fig|1429438.4.peg.4556"/>
<organism evidence="15 16">
    <name type="scientific">Entotheonella factor</name>
    <dbReference type="NCBI Taxonomy" id="1429438"/>
    <lineage>
        <taxon>Bacteria</taxon>
        <taxon>Pseudomonadati</taxon>
        <taxon>Nitrospinota/Tectimicrobiota group</taxon>
        <taxon>Candidatus Tectimicrobiota</taxon>
        <taxon>Candidatus Entotheonellia</taxon>
        <taxon>Candidatus Entotheonellales</taxon>
        <taxon>Candidatus Entotheonellaceae</taxon>
        <taxon>Candidatus Entotheonella</taxon>
    </lineage>
</organism>
<dbReference type="InterPro" id="IPR036890">
    <property type="entry name" value="HATPase_C_sf"/>
</dbReference>
<reference evidence="15 16" key="1">
    <citation type="journal article" date="2014" name="Nature">
        <title>An environmental bacterial taxon with a large and distinct metabolic repertoire.</title>
        <authorList>
            <person name="Wilson M.C."/>
            <person name="Mori T."/>
            <person name="Ruckert C."/>
            <person name="Uria A.R."/>
            <person name="Helf M.J."/>
            <person name="Takada K."/>
            <person name="Gernert C."/>
            <person name="Steffens U.A."/>
            <person name="Heycke N."/>
            <person name="Schmitt S."/>
            <person name="Rinke C."/>
            <person name="Helfrich E.J."/>
            <person name="Brachmann A.O."/>
            <person name="Gurgui C."/>
            <person name="Wakimoto T."/>
            <person name="Kracht M."/>
            <person name="Crusemann M."/>
            <person name="Hentschel U."/>
            <person name="Abe I."/>
            <person name="Matsunaga S."/>
            <person name="Kalinowski J."/>
            <person name="Takeyama H."/>
            <person name="Piel J."/>
        </authorList>
    </citation>
    <scope>NUCLEOTIDE SEQUENCE [LARGE SCALE GENOMIC DNA]</scope>
    <source>
        <strain evidence="16">TSY1</strain>
    </source>
</reference>
<evidence type="ECO:0000256" key="9">
    <source>
        <dbReference type="ARBA" id="ARBA00064003"/>
    </source>
</evidence>
<keyword evidence="7" id="KW-0067">ATP-binding</keyword>
<keyword evidence="6" id="KW-0418">Kinase</keyword>
<dbReference type="InterPro" id="IPR036097">
    <property type="entry name" value="HisK_dim/P_sf"/>
</dbReference>
<dbReference type="Gene3D" id="3.40.50.2300">
    <property type="match status" value="2"/>
</dbReference>
<evidence type="ECO:0000256" key="11">
    <source>
        <dbReference type="PROSITE-ProRule" id="PRU00169"/>
    </source>
</evidence>
<dbReference type="SMART" id="SM00387">
    <property type="entry name" value="HATPase_c"/>
    <property type="match status" value="1"/>
</dbReference>
<keyword evidence="12" id="KW-0812">Transmembrane</keyword>
<dbReference type="InterPro" id="IPR003594">
    <property type="entry name" value="HATPase_dom"/>
</dbReference>
<feature type="domain" description="Response regulatory" evidence="14">
    <location>
        <begin position="554"/>
        <end position="672"/>
    </location>
</feature>
<dbReference type="Gene3D" id="1.10.287.130">
    <property type="match status" value="1"/>
</dbReference>
<dbReference type="SUPFAM" id="SSF47384">
    <property type="entry name" value="Homodimeric domain of signal transducing histidine kinase"/>
    <property type="match status" value="1"/>
</dbReference>
<keyword evidence="3 11" id="KW-0597">Phosphoprotein</keyword>
<dbReference type="CDD" id="cd16922">
    <property type="entry name" value="HATPase_EvgS-ArcB-TorS-like"/>
    <property type="match status" value="1"/>
</dbReference>
<dbReference type="FunFam" id="1.10.287.130:FF:000002">
    <property type="entry name" value="Two-component osmosensing histidine kinase"/>
    <property type="match status" value="1"/>
</dbReference>
<accession>W4LIL4</accession>
<dbReference type="PROSITE" id="PS50109">
    <property type="entry name" value="HIS_KIN"/>
    <property type="match status" value="1"/>
</dbReference>
<proteinExistence type="predicted"/>
<dbReference type="EMBL" id="AZHW01000696">
    <property type="protein sequence ID" value="ETW97181.1"/>
    <property type="molecule type" value="Genomic_DNA"/>
</dbReference>
<dbReference type="CDD" id="cd00082">
    <property type="entry name" value="HisKA"/>
    <property type="match status" value="1"/>
</dbReference>
<gene>
    <name evidence="15" type="ORF">ETSY1_23715</name>
</gene>
<evidence type="ECO:0000256" key="1">
    <source>
        <dbReference type="ARBA" id="ARBA00000085"/>
    </source>
</evidence>
<dbReference type="PROSITE" id="PS50110">
    <property type="entry name" value="RESPONSE_REGULATORY"/>
    <property type="match status" value="2"/>
</dbReference>
<dbReference type="SUPFAM" id="SSF55874">
    <property type="entry name" value="ATPase domain of HSP90 chaperone/DNA topoisomerase II/histidine kinase"/>
    <property type="match status" value="1"/>
</dbReference>
<comment type="caution">
    <text evidence="15">The sequence shown here is derived from an EMBL/GenBank/DDBJ whole genome shotgun (WGS) entry which is preliminary data.</text>
</comment>
<feature type="modified residue" description="4-aspartylphosphate" evidence="11">
    <location>
        <position position="603"/>
    </location>
</feature>
<evidence type="ECO:0000313" key="16">
    <source>
        <dbReference type="Proteomes" id="UP000019141"/>
    </source>
</evidence>
<comment type="subunit">
    <text evidence="9">At low DSF concentrations, interacts with RpfF.</text>
</comment>
<evidence type="ECO:0000256" key="2">
    <source>
        <dbReference type="ARBA" id="ARBA00012438"/>
    </source>
</evidence>
<dbReference type="Pfam" id="PF00072">
    <property type="entry name" value="Response_reg"/>
    <property type="match status" value="2"/>
</dbReference>
<evidence type="ECO:0000256" key="8">
    <source>
        <dbReference type="ARBA" id="ARBA00023012"/>
    </source>
</evidence>
<dbReference type="CDD" id="cd17546">
    <property type="entry name" value="REC_hyHK_CKI1_RcsC-like"/>
    <property type="match status" value="1"/>
</dbReference>
<dbReference type="InterPro" id="IPR003661">
    <property type="entry name" value="HisK_dim/P_dom"/>
</dbReference>
<keyword evidence="12" id="KW-0472">Membrane</keyword>
<dbReference type="FunFam" id="3.30.565.10:FF:000010">
    <property type="entry name" value="Sensor histidine kinase RcsC"/>
    <property type="match status" value="1"/>
</dbReference>
<evidence type="ECO:0000259" key="13">
    <source>
        <dbReference type="PROSITE" id="PS50109"/>
    </source>
</evidence>
<dbReference type="InterPro" id="IPR011006">
    <property type="entry name" value="CheY-like_superfamily"/>
</dbReference>
<keyword evidence="5" id="KW-0547">Nucleotide-binding</keyword>
<evidence type="ECO:0000256" key="4">
    <source>
        <dbReference type="ARBA" id="ARBA00022679"/>
    </source>
</evidence>
<dbReference type="GO" id="GO:0005524">
    <property type="term" value="F:ATP binding"/>
    <property type="evidence" value="ECO:0007669"/>
    <property type="project" value="UniProtKB-KW"/>
</dbReference>
<evidence type="ECO:0000256" key="12">
    <source>
        <dbReference type="SAM" id="Phobius"/>
    </source>
</evidence>
<protein>
    <recommendedName>
        <fullName evidence="10">Sensory/regulatory protein RpfC</fullName>
        <ecNumber evidence="2">2.7.13.3</ecNumber>
    </recommendedName>
</protein>
<dbReference type="InterPro" id="IPR004358">
    <property type="entry name" value="Sig_transdc_His_kin-like_C"/>
</dbReference>
<dbReference type="Proteomes" id="UP000019141">
    <property type="component" value="Unassembled WGS sequence"/>
</dbReference>
<feature type="transmembrane region" description="Helical" evidence="12">
    <location>
        <begin position="115"/>
        <end position="138"/>
    </location>
</feature>
<dbReference type="HOGENOM" id="CLU_000445_104_15_7"/>
<dbReference type="SMART" id="SM00388">
    <property type="entry name" value="HisKA"/>
    <property type="match status" value="1"/>
</dbReference>
<name>W4LIL4_ENTF1</name>
<evidence type="ECO:0000256" key="7">
    <source>
        <dbReference type="ARBA" id="ARBA00022840"/>
    </source>
</evidence>
<evidence type="ECO:0000259" key="14">
    <source>
        <dbReference type="PROSITE" id="PS50110"/>
    </source>
</evidence>
<dbReference type="InterPro" id="IPR005467">
    <property type="entry name" value="His_kinase_dom"/>
</dbReference>
<feature type="domain" description="Response regulatory" evidence="14">
    <location>
        <begin position="405"/>
        <end position="526"/>
    </location>
</feature>
<evidence type="ECO:0000313" key="15">
    <source>
        <dbReference type="EMBL" id="ETW97181.1"/>
    </source>
</evidence>
<dbReference type="AlphaFoldDB" id="W4LIL4"/>
<evidence type="ECO:0000256" key="6">
    <source>
        <dbReference type="ARBA" id="ARBA00022777"/>
    </source>
</evidence>
<sequence length="684" mass="75006">MITRASTTARLLATSSMEAVLSNDIMALERFVDDVLSNPGVVYARVRDQHQVLAQGGDAQALSRPFVFDQRFADVRDDIFDTYAPISRVETTFGRVEIGLSIASLRGVFRNAQRALFGLAALEILVMVLCAVVFVGYLTRKVAMFKEAKESAEAATRSKSAFLAAMSHEIRTPMNGVLGMANLLLETDLSAEQREYASVVRRSGELLLAILNDILDFSKIEAGKMDCETIDFELRTAVEDVLELLAERAHAKGLELACLVHADVPSWVAGDPGRLRQILTNLVSNAVKFTSAGEIVVQVLLEEAAAKDVKLCFSVTDTGIGIPPDRQHRLFQAFSQTDDSTARQYGGTGLGLAISKQLVEMMGGTISVESAVEQGSTFRFTVKLGLCDTPLTTDSGEITTLQGTRALFIDDNATNQTIFKTQLTSWGLDVDCVGNSHQALEQLRKAHTEHRPYQLAILDYQMPEIDGMELGRHIKTDPDLAPTRLILLASVGQRGHRQKAEDTGFAAYLTKPVRHRQFYACLKTVMGMAPEPTSPTALVTRYRLAEQQAQLRPHLLVAEDNIVNQKVIVRLLEKKGYRVDVVGNGREALDAHARNSYALILMDCQMPEMDGYEATAAIRSREATTGGHTPIVAMTANAMQGDRERCLEAGMDDYVSKPIQPQTLTDLISQWAPPITDSDACPMP</sequence>
<dbReference type="Pfam" id="PF02518">
    <property type="entry name" value="HATPase_c"/>
    <property type="match status" value="1"/>
</dbReference>
<dbReference type="PANTHER" id="PTHR45339:SF1">
    <property type="entry name" value="HYBRID SIGNAL TRANSDUCTION HISTIDINE KINASE J"/>
    <property type="match status" value="1"/>
</dbReference>
<keyword evidence="12" id="KW-1133">Transmembrane helix</keyword>
<dbReference type="PRINTS" id="PR00344">
    <property type="entry name" value="BCTRLSENSOR"/>
</dbReference>
<dbReference type="GO" id="GO:0000155">
    <property type="term" value="F:phosphorelay sensor kinase activity"/>
    <property type="evidence" value="ECO:0007669"/>
    <property type="project" value="InterPro"/>
</dbReference>
<keyword evidence="8" id="KW-0902">Two-component regulatory system</keyword>
<feature type="modified residue" description="4-aspartylphosphate" evidence="11">
    <location>
        <position position="459"/>
    </location>
</feature>
<comment type="catalytic activity">
    <reaction evidence="1">
        <text>ATP + protein L-histidine = ADP + protein N-phospho-L-histidine.</text>
        <dbReference type="EC" id="2.7.13.3"/>
    </reaction>
</comment>
<feature type="domain" description="Histidine kinase" evidence="13">
    <location>
        <begin position="165"/>
        <end position="386"/>
    </location>
</feature>
<keyword evidence="4" id="KW-0808">Transferase</keyword>
<evidence type="ECO:0000256" key="10">
    <source>
        <dbReference type="ARBA" id="ARBA00068150"/>
    </source>
</evidence>
<evidence type="ECO:0000256" key="5">
    <source>
        <dbReference type="ARBA" id="ARBA00022741"/>
    </source>
</evidence>